<gene>
    <name evidence="6" type="primary">LOC105908695</name>
</gene>
<dbReference type="InterPro" id="IPR041569">
    <property type="entry name" value="AAA_lid_3"/>
</dbReference>
<evidence type="ECO:0000259" key="4">
    <source>
        <dbReference type="SMART" id="SM00382"/>
    </source>
</evidence>
<comment type="similarity">
    <text evidence="1">Belongs to the AAA ATPase family.</text>
</comment>
<dbReference type="SMART" id="SM00382">
    <property type="entry name" value="AAA"/>
    <property type="match status" value="1"/>
</dbReference>
<evidence type="ECO:0000256" key="2">
    <source>
        <dbReference type="ARBA" id="ARBA00022741"/>
    </source>
</evidence>
<evidence type="ECO:0000313" key="5">
    <source>
        <dbReference type="Proteomes" id="UP000515152"/>
    </source>
</evidence>
<dbReference type="InterPro" id="IPR015415">
    <property type="entry name" value="Spast_Vps4_C"/>
</dbReference>
<evidence type="ECO:0000256" key="1">
    <source>
        <dbReference type="ARBA" id="ARBA00006914"/>
    </source>
</evidence>
<dbReference type="GO" id="GO:0016887">
    <property type="term" value="F:ATP hydrolysis activity"/>
    <property type="evidence" value="ECO:0007669"/>
    <property type="project" value="InterPro"/>
</dbReference>
<dbReference type="PANTHER" id="PTHR23074:SF72">
    <property type="entry name" value="VACUOLAR PROTEIN SORTING-ASSOCIATED PROTEIN 4B"/>
    <property type="match status" value="1"/>
</dbReference>
<dbReference type="KEGG" id="char:105908695"/>
<keyword evidence="3" id="KW-0067">ATP-binding</keyword>
<dbReference type="Pfam" id="PF00004">
    <property type="entry name" value="AAA"/>
    <property type="match status" value="1"/>
</dbReference>
<dbReference type="GO" id="GO:0005524">
    <property type="term" value="F:ATP binding"/>
    <property type="evidence" value="ECO:0007669"/>
    <property type="project" value="UniProtKB-KW"/>
</dbReference>
<dbReference type="Proteomes" id="UP000515152">
    <property type="component" value="Chromosome 6"/>
</dbReference>
<sequence>MPGVNWDDVAGLEEVKKELREAVNQHLTGGRTQPRSVLLYGAPGTGKTLLVQAIAGEVDSLQFYRVSSSDLVSKWLGQNNERVREVFVMARTHQPSIVCLDDVEGFCGAEGEAARESARMELLMQMQGALEDNAELLVLGATAVPWRLDYEVRRSFERCVCIPMPDEHSRALIFKQQLGRVLNSLTEVDFTGLALRADGFTGADIACVARDALMQPVRKVQRATHFRRVRGQRYNQVIEEDDLLAPCCPGDTGAMEMTWMEVGEELAEPVISIEDVLKSLEDTKPSVDQRYHEEIQKFTEEMQMSPEVSSSKTEITK</sequence>
<dbReference type="SUPFAM" id="SSF52540">
    <property type="entry name" value="P-loop containing nucleoside triphosphate hydrolases"/>
    <property type="match status" value="1"/>
</dbReference>
<name>A0A6P3W9E2_CLUHA</name>
<dbReference type="OrthoDB" id="29072at2759"/>
<proteinExistence type="inferred from homology"/>
<dbReference type="AlphaFoldDB" id="A0A6P3W9E2"/>
<dbReference type="Pfam" id="PF09336">
    <property type="entry name" value="Vps4_C"/>
    <property type="match status" value="1"/>
</dbReference>
<dbReference type="Pfam" id="PF17862">
    <property type="entry name" value="AAA_lid_3"/>
    <property type="match status" value="1"/>
</dbReference>
<reference evidence="6" key="1">
    <citation type="submission" date="2025-08" db="UniProtKB">
        <authorList>
            <consortium name="RefSeq"/>
        </authorList>
    </citation>
    <scope>IDENTIFICATION</scope>
</reference>
<dbReference type="FunFam" id="1.10.8.60:FF:000015">
    <property type="entry name" value="vacuolar protein sorting-associated protein 4A"/>
    <property type="match status" value="1"/>
</dbReference>
<evidence type="ECO:0000313" key="6">
    <source>
        <dbReference type="RefSeq" id="XP_012692715.1"/>
    </source>
</evidence>
<evidence type="ECO:0000256" key="3">
    <source>
        <dbReference type="ARBA" id="ARBA00022840"/>
    </source>
</evidence>
<dbReference type="InterPro" id="IPR050304">
    <property type="entry name" value="MT-severing_AAA_ATPase"/>
</dbReference>
<keyword evidence="2" id="KW-0547">Nucleotide-binding</keyword>
<dbReference type="RefSeq" id="XP_012692715.1">
    <property type="nucleotide sequence ID" value="XM_012837261.3"/>
</dbReference>
<dbReference type="InterPro" id="IPR027417">
    <property type="entry name" value="P-loop_NTPase"/>
</dbReference>
<dbReference type="GO" id="GO:0016197">
    <property type="term" value="P:endosomal transport"/>
    <property type="evidence" value="ECO:0007669"/>
    <property type="project" value="TreeGrafter"/>
</dbReference>
<dbReference type="InterPro" id="IPR003959">
    <property type="entry name" value="ATPase_AAA_core"/>
</dbReference>
<dbReference type="Gene3D" id="3.40.50.300">
    <property type="entry name" value="P-loop containing nucleotide triphosphate hydrolases"/>
    <property type="match status" value="1"/>
</dbReference>
<organism evidence="5 6">
    <name type="scientific">Clupea harengus</name>
    <name type="common">Atlantic herring</name>
    <dbReference type="NCBI Taxonomy" id="7950"/>
    <lineage>
        <taxon>Eukaryota</taxon>
        <taxon>Metazoa</taxon>
        <taxon>Chordata</taxon>
        <taxon>Craniata</taxon>
        <taxon>Vertebrata</taxon>
        <taxon>Euteleostomi</taxon>
        <taxon>Actinopterygii</taxon>
        <taxon>Neopterygii</taxon>
        <taxon>Teleostei</taxon>
        <taxon>Clupei</taxon>
        <taxon>Clupeiformes</taxon>
        <taxon>Clupeoidei</taxon>
        <taxon>Clupeidae</taxon>
        <taxon>Clupea</taxon>
    </lineage>
</organism>
<accession>A0A6P3W9E2</accession>
<feature type="domain" description="AAA+ ATPase" evidence="4">
    <location>
        <begin position="33"/>
        <end position="182"/>
    </location>
</feature>
<dbReference type="GO" id="GO:0007033">
    <property type="term" value="P:vacuole organization"/>
    <property type="evidence" value="ECO:0007669"/>
    <property type="project" value="TreeGrafter"/>
</dbReference>
<protein>
    <submittedName>
        <fullName evidence="6">Vacuolar protein sorting-associated protein 4B-like</fullName>
    </submittedName>
</protein>
<dbReference type="GeneID" id="105908695"/>
<dbReference type="PANTHER" id="PTHR23074">
    <property type="entry name" value="AAA DOMAIN-CONTAINING"/>
    <property type="match status" value="1"/>
</dbReference>
<keyword evidence="5" id="KW-1185">Reference proteome</keyword>
<dbReference type="InterPro" id="IPR003593">
    <property type="entry name" value="AAA+_ATPase"/>
</dbReference>
<dbReference type="Gene3D" id="1.10.8.60">
    <property type="match status" value="1"/>
</dbReference>